<dbReference type="InterPro" id="IPR045444">
    <property type="entry name" value="DUF6503"/>
</dbReference>
<dbReference type="PROSITE" id="PS51257">
    <property type="entry name" value="PROKAR_LIPOPROTEIN"/>
    <property type="match status" value="1"/>
</dbReference>
<dbReference type="AlphaFoldDB" id="A0A1I3PQZ2"/>
<evidence type="ECO:0008006" key="3">
    <source>
        <dbReference type="Google" id="ProtNLM"/>
    </source>
</evidence>
<dbReference type="Pfam" id="PF20113">
    <property type="entry name" value="DUF6503"/>
    <property type="match status" value="1"/>
</dbReference>
<reference evidence="2" key="1">
    <citation type="submission" date="2016-10" db="EMBL/GenBank/DDBJ databases">
        <authorList>
            <person name="Varghese N."/>
            <person name="Submissions S."/>
        </authorList>
    </citation>
    <scope>NUCLEOTIDE SEQUENCE [LARGE SCALE GENOMIC DNA]</scope>
    <source>
        <strain evidence="2">DSM 28881</strain>
    </source>
</reference>
<protein>
    <recommendedName>
        <fullName evidence="3">Outer membrane lipoprotein-sorting protein</fullName>
    </recommendedName>
</protein>
<dbReference type="STRING" id="1144750.SAMN05443431_105230"/>
<dbReference type="Proteomes" id="UP000199559">
    <property type="component" value="Unassembled WGS sequence"/>
</dbReference>
<accession>A0A1I3PQZ2</accession>
<dbReference type="RefSeq" id="WP_090839965.1">
    <property type="nucleotide sequence ID" value="NZ_FORM01000005.1"/>
</dbReference>
<dbReference type="EMBL" id="FORM01000005">
    <property type="protein sequence ID" value="SFJ23883.1"/>
    <property type="molecule type" value="Genomic_DNA"/>
</dbReference>
<name>A0A1I3PQZ2_9FLAO</name>
<proteinExistence type="predicted"/>
<sequence length="267" mass="30410">MKQLVYTLALGLLLFSCKGEVKTETTVETDYSKETLDVTTSIYPENISNVFKAHGGLDNWNQMQSVAFTINKPNGKEVTAVNLKSRRSLITMPDHVLGYDGKTVWLDNKSAEVYKGNPKFYYNLMFYFHTMPFVLADSGINYEVTKPLSFEGVEYPGIKISYDNGVGESSDDEYVLYYNPTTFKMEWLAYTVTFNSKAKSEKWSFIKYSNWHTVEGMVLPETLTWYIVEDNLPVKKRNDLQFTDVTLSKQALPASTFAKPEAATVVE</sequence>
<gene>
    <name evidence="1" type="ORF">SAMN05443431_105230</name>
</gene>
<keyword evidence="2" id="KW-1185">Reference proteome</keyword>
<organism evidence="1 2">
    <name type="scientific">Olleya namhaensis</name>
    <dbReference type="NCBI Taxonomy" id="1144750"/>
    <lineage>
        <taxon>Bacteria</taxon>
        <taxon>Pseudomonadati</taxon>
        <taxon>Bacteroidota</taxon>
        <taxon>Flavobacteriia</taxon>
        <taxon>Flavobacteriales</taxon>
        <taxon>Flavobacteriaceae</taxon>
    </lineage>
</organism>
<evidence type="ECO:0000313" key="2">
    <source>
        <dbReference type="Proteomes" id="UP000199559"/>
    </source>
</evidence>
<evidence type="ECO:0000313" key="1">
    <source>
        <dbReference type="EMBL" id="SFJ23883.1"/>
    </source>
</evidence>